<evidence type="ECO:0000256" key="3">
    <source>
        <dbReference type="ARBA" id="ARBA00022679"/>
    </source>
</evidence>
<evidence type="ECO:0000259" key="7">
    <source>
        <dbReference type="Pfam" id="PF00535"/>
    </source>
</evidence>
<dbReference type="Gene3D" id="3.90.550.10">
    <property type="entry name" value="Spore Coat Polysaccharide Biosynthesis Protein SpsA, Chain A"/>
    <property type="match status" value="1"/>
</dbReference>
<keyword evidence="3" id="KW-0808">Transferase</keyword>
<sequence>MLKNRPTLCIVLSCYNEKPEIEEKISQLMNVLTELIREKCVSDKSFLLFINDSSLDHIWEMINQHQERNPSVVELKLDPKVGYKNALLDSLMHAKELADCVISIDIDLLDHMRFIREFVVCYLEEYELGVRESSSKYIRFKRNLEFAFYRLMKWMGIKVNQDHSTHKQEREHI</sequence>
<comment type="caution">
    <text evidence="8">The sequence shown here is derived from an EMBL/GenBank/DDBJ whole genome shotgun (WGS) entry which is preliminary data.</text>
</comment>
<evidence type="ECO:0000256" key="6">
    <source>
        <dbReference type="ARBA" id="ARBA00023136"/>
    </source>
</evidence>
<organism evidence="8 9">
    <name type="scientific">Paenibacillus etheri</name>
    <dbReference type="NCBI Taxonomy" id="1306852"/>
    <lineage>
        <taxon>Bacteria</taxon>
        <taxon>Bacillati</taxon>
        <taxon>Bacillota</taxon>
        <taxon>Bacilli</taxon>
        <taxon>Bacillales</taxon>
        <taxon>Paenibacillaceae</taxon>
        <taxon>Paenibacillus</taxon>
    </lineage>
</organism>
<keyword evidence="2" id="KW-0328">Glycosyltransferase</keyword>
<dbReference type="PANTHER" id="PTHR48090:SF1">
    <property type="entry name" value="PROPHAGE BACTOPRENOL GLUCOSYL TRANSFERASE HOMOLOG"/>
    <property type="match status" value="1"/>
</dbReference>
<dbReference type="SUPFAM" id="SSF53448">
    <property type="entry name" value="Nucleotide-diphospho-sugar transferases"/>
    <property type="match status" value="1"/>
</dbReference>
<name>A0A0W1AQB8_9BACL</name>
<dbReference type="EMBL" id="LCZJ02000054">
    <property type="protein sequence ID" value="KTD83531.1"/>
    <property type="molecule type" value="Genomic_DNA"/>
</dbReference>
<evidence type="ECO:0000313" key="8">
    <source>
        <dbReference type="EMBL" id="KTD83531.1"/>
    </source>
</evidence>
<accession>A0A0W1AQB8</accession>
<evidence type="ECO:0000256" key="4">
    <source>
        <dbReference type="ARBA" id="ARBA00022692"/>
    </source>
</evidence>
<evidence type="ECO:0000256" key="1">
    <source>
        <dbReference type="ARBA" id="ARBA00004141"/>
    </source>
</evidence>
<proteinExistence type="predicted"/>
<keyword evidence="6" id="KW-0472">Membrane</keyword>
<dbReference type="InterPro" id="IPR050256">
    <property type="entry name" value="Glycosyltransferase_2"/>
</dbReference>
<evidence type="ECO:0000256" key="2">
    <source>
        <dbReference type="ARBA" id="ARBA00022676"/>
    </source>
</evidence>
<dbReference type="Pfam" id="PF00535">
    <property type="entry name" value="Glycos_transf_2"/>
    <property type="match status" value="1"/>
</dbReference>
<evidence type="ECO:0000256" key="5">
    <source>
        <dbReference type="ARBA" id="ARBA00022989"/>
    </source>
</evidence>
<reference evidence="8 9" key="1">
    <citation type="journal article" date="2015" name="Int. Biodeterior. Biodegradation">
        <title>Physiological and genetic screening methods for the isolation of methyl tert-butyl ether-degrading bacteria for bioremediation purposes.</title>
        <authorList>
            <person name="Guisado I.M."/>
            <person name="Purswani J."/>
            <person name="Gonzalez Lopez J."/>
            <person name="Pozo C."/>
        </authorList>
    </citation>
    <scope>NUCLEOTIDE SEQUENCE [LARGE SCALE GENOMIC DNA]</scope>
    <source>
        <strain evidence="8 9">SH7</strain>
    </source>
</reference>
<protein>
    <recommendedName>
        <fullName evidence="7">Glycosyltransferase 2-like domain-containing protein</fullName>
    </recommendedName>
</protein>
<keyword evidence="9" id="KW-1185">Reference proteome</keyword>
<keyword evidence="4" id="KW-0812">Transmembrane</keyword>
<dbReference type="GO" id="GO:0016757">
    <property type="term" value="F:glycosyltransferase activity"/>
    <property type="evidence" value="ECO:0007669"/>
    <property type="project" value="UniProtKB-KW"/>
</dbReference>
<comment type="subcellular location">
    <subcellularLocation>
        <location evidence="1">Membrane</location>
        <topology evidence="1">Multi-pass membrane protein</topology>
    </subcellularLocation>
</comment>
<dbReference type="OrthoDB" id="9802649at2"/>
<dbReference type="RefSeq" id="WP_060626590.1">
    <property type="nucleotide sequence ID" value="NZ_LCZJ02000054.1"/>
</dbReference>
<evidence type="ECO:0000313" key="9">
    <source>
        <dbReference type="Proteomes" id="UP000054709"/>
    </source>
</evidence>
<dbReference type="PANTHER" id="PTHR48090">
    <property type="entry name" value="UNDECAPRENYL-PHOSPHATE 4-DEOXY-4-FORMAMIDO-L-ARABINOSE TRANSFERASE-RELATED"/>
    <property type="match status" value="1"/>
</dbReference>
<dbReference type="GO" id="GO:0005886">
    <property type="term" value="C:plasma membrane"/>
    <property type="evidence" value="ECO:0007669"/>
    <property type="project" value="TreeGrafter"/>
</dbReference>
<dbReference type="InterPro" id="IPR029044">
    <property type="entry name" value="Nucleotide-diphossugar_trans"/>
</dbReference>
<dbReference type="AlphaFoldDB" id="A0A0W1AQB8"/>
<dbReference type="Proteomes" id="UP000054709">
    <property type="component" value="Unassembled WGS sequence"/>
</dbReference>
<dbReference type="InterPro" id="IPR001173">
    <property type="entry name" value="Glyco_trans_2-like"/>
</dbReference>
<feature type="domain" description="Glycosyltransferase 2-like" evidence="7">
    <location>
        <begin position="9"/>
        <end position="119"/>
    </location>
</feature>
<keyword evidence="5" id="KW-1133">Transmembrane helix</keyword>
<gene>
    <name evidence="8" type="ORF">UQ64_01395</name>
</gene>